<dbReference type="InterPro" id="IPR021109">
    <property type="entry name" value="Peptidase_aspartic_dom_sf"/>
</dbReference>
<sequence length="595" mass="66393">MDSRYRKTPFSFSGSILPTILLKYGRIQSSWLLTSCFFLSSFLLWEIFHTNFGTYPSNPTNFIKAIPNQHSSRTSFWAYAEEVASSPAENISVVHPNVPKAIEGIVKLTFVNGVIATNVTISDYEGKGATFVLGLSSSIEGVYFFEKGSPACSNSSSSNFLKKSFFGRCVDPKHVVGKWCKNGLLQCLPTKNFLCHATASARFVTPVWYYDNYADGIDFTEKHIEGLSNLFIPVVSRHSHSIAFNETVPIKLISNASYYKNWPSFNGLDGIWGIAGPELCCRSSSAWNLLLRTFQTRIFTLSIDAPLTKKLPTKVVPSTISFGKQFIPENISWSERKQTGGYLQDALYRFTGYDLQLCGAKLLSDISSNWEFQIDTSSLCMVAPPFLYKRILTWLPINHSSCILPVRESLAEQPVMCALYRNISTPLPIFSFLLNELSRKRIEIPLSSLLYYNSSTDSNYLCVAEDQKKNTSAYLTSNTIKLGLSVLNLLNITVDYDSSTVGISMKSVTPDSTEHCSPVKECIGEQIYSEATNTCVDPACSDYFFMTVDSVTKTCVLASFVAPIAFSFVAFLVTLELISFFLYLHSLKFASLQCK</sequence>
<keyword evidence="1" id="KW-0812">Transmembrane</keyword>
<dbReference type="Proteomes" id="UP000823046">
    <property type="component" value="Unassembled WGS sequence"/>
</dbReference>
<comment type="caution">
    <text evidence="2">The sequence shown here is derived from an EMBL/GenBank/DDBJ whole genome shotgun (WGS) entry which is preliminary data.</text>
</comment>
<dbReference type="SUPFAM" id="SSF50630">
    <property type="entry name" value="Acid proteases"/>
    <property type="match status" value="1"/>
</dbReference>
<evidence type="ECO:0000313" key="3">
    <source>
        <dbReference type="Proteomes" id="UP000823046"/>
    </source>
</evidence>
<evidence type="ECO:0000313" key="2">
    <source>
        <dbReference type="EMBL" id="KAF8821803.1"/>
    </source>
</evidence>
<keyword evidence="1" id="KW-0472">Membrane</keyword>
<reference evidence="2 3" key="1">
    <citation type="journal article" date="2020" name="bioRxiv">
        <title>Metabolic contributions of an alphaproteobacterial endosymbiont in the apicomplexan Cardiosporidium cionae.</title>
        <authorList>
            <person name="Hunter E.S."/>
            <person name="Paight C.J."/>
            <person name="Lane C.E."/>
        </authorList>
    </citation>
    <scope>NUCLEOTIDE SEQUENCE [LARGE SCALE GENOMIC DNA]</scope>
    <source>
        <strain evidence="2">ESH_2018</strain>
    </source>
</reference>
<name>A0ABQ7JCS5_9APIC</name>
<evidence type="ECO:0008006" key="4">
    <source>
        <dbReference type="Google" id="ProtNLM"/>
    </source>
</evidence>
<keyword evidence="1" id="KW-1133">Transmembrane helix</keyword>
<accession>A0ABQ7JCS5</accession>
<organism evidence="2 3">
    <name type="scientific">Cardiosporidium cionae</name>
    <dbReference type="NCBI Taxonomy" id="476202"/>
    <lineage>
        <taxon>Eukaryota</taxon>
        <taxon>Sar</taxon>
        <taxon>Alveolata</taxon>
        <taxon>Apicomplexa</taxon>
        <taxon>Aconoidasida</taxon>
        <taxon>Nephromycida</taxon>
        <taxon>Cardiosporidium</taxon>
    </lineage>
</organism>
<keyword evidence="3" id="KW-1185">Reference proteome</keyword>
<proteinExistence type="predicted"/>
<dbReference type="EMBL" id="JADAQX010000125">
    <property type="protein sequence ID" value="KAF8821803.1"/>
    <property type="molecule type" value="Genomic_DNA"/>
</dbReference>
<protein>
    <recommendedName>
        <fullName evidence="4">Glycoprotein</fullName>
    </recommendedName>
</protein>
<gene>
    <name evidence="2" type="ORF">IE077_001541</name>
</gene>
<feature type="transmembrane region" description="Helical" evidence="1">
    <location>
        <begin position="560"/>
        <end position="584"/>
    </location>
</feature>
<evidence type="ECO:0000256" key="1">
    <source>
        <dbReference type="SAM" id="Phobius"/>
    </source>
</evidence>